<feature type="transmembrane region" description="Helical" evidence="1">
    <location>
        <begin position="30"/>
        <end position="49"/>
    </location>
</feature>
<name>A0ABQ3UZD4_9CHLR</name>
<gene>
    <name evidence="2" type="ORF">KSB_64890</name>
</gene>
<sequence>MTTEVGLISALPPTLGPLSKPLFKGKTGNIFKAGTIGGGLLLPLLLRLGWKLTRKSTPVSLNRGASLLILAGGLILRYIWIVAGRASADTTEDVHHYNALEWHEGNC</sequence>
<organism evidence="2 3">
    <name type="scientific">Ktedonobacter robiniae</name>
    <dbReference type="NCBI Taxonomy" id="2778365"/>
    <lineage>
        <taxon>Bacteria</taxon>
        <taxon>Bacillati</taxon>
        <taxon>Chloroflexota</taxon>
        <taxon>Ktedonobacteria</taxon>
        <taxon>Ktedonobacterales</taxon>
        <taxon>Ktedonobacteraceae</taxon>
        <taxon>Ktedonobacter</taxon>
    </lineage>
</organism>
<reference evidence="2 3" key="1">
    <citation type="journal article" date="2021" name="Int. J. Syst. Evol. Microbiol.">
        <title>Reticulibacter mediterranei gen. nov., sp. nov., within the new family Reticulibacteraceae fam. nov., and Ktedonospora formicarum gen. nov., sp. nov., Ktedonobacter robiniae sp. nov., Dictyobacter formicarum sp. nov. and Dictyobacter arantiisoli sp. nov., belonging to the class Ktedonobacteria.</title>
        <authorList>
            <person name="Yabe S."/>
            <person name="Zheng Y."/>
            <person name="Wang C.M."/>
            <person name="Sakai Y."/>
            <person name="Abe K."/>
            <person name="Yokota A."/>
            <person name="Donadio S."/>
            <person name="Cavaletti L."/>
            <person name="Monciardini P."/>
        </authorList>
    </citation>
    <scope>NUCLEOTIDE SEQUENCE [LARGE SCALE GENOMIC DNA]</scope>
    <source>
        <strain evidence="2 3">SOSP1-30</strain>
    </source>
</reference>
<keyword evidence="1" id="KW-0812">Transmembrane</keyword>
<evidence type="ECO:0000313" key="2">
    <source>
        <dbReference type="EMBL" id="GHO58014.1"/>
    </source>
</evidence>
<comment type="caution">
    <text evidence="2">The sequence shown here is derived from an EMBL/GenBank/DDBJ whole genome shotgun (WGS) entry which is preliminary data.</text>
</comment>
<dbReference type="RefSeq" id="WP_201374292.1">
    <property type="nucleotide sequence ID" value="NZ_BNJG01000002.1"/>
</dbReference>
<feature type="transmembrane region" description="Helical" evidence="1">
    <location>
        <begin position="61"/>
        <end position="80"/>
    </location>
</feature>
<dbReference type="Proteomes" id="UP000654345">
    <property type="component" value="Unassembled WGS sequence"/>
</dbReference>
<dbReference type="EMBL" id="BNJG01000002">
    <property type="protein sequence ID" value="GHO58014.1"/>
    <property type="molecule type" value="Genomic_DNA"/>
</dbReference>
<accession>A0ABQ3UZD4</accession>
<keyword evidence="1" id="KW-1133">Transmembrane helix</keyword>
<keyword evidence="3" id="KW-1185">Reference proteome</keyword>
<evidence type="ECO:0000256" key="1">
    <source>
        <dbReference type="SAM" id="Phobius"/>
    </source>
</evidence>
<keyword evidence="1" id="KW-0472">Membrane</keyword>
<evidence type="ECO:0000313" key="3">
    <source>
        <dbReference type="Proteomes" id="UP000654345"/>
    </source>
</evidence>
<protein>
    <submittedName>
        <fullName evidence="2">Uncharacterized protein</fullName>
    </submittedName>
</protein>
<proteinExistence type="predicted"/>